<evidence type="ECO:0000313" key="1">
    <source>
        <dbReference type="EMBL" id="KKL99114.1"/>
    </source>
</evidence>
<name>A0A0F9GJW6_9ZZZZ</name>
<dbReference type="AlphaFoldDB" id="A0A0F9GJW6"/>
<protein>
    <submittedName>
        <fullName evidence="1">Uncharacterized protein</fullName>
    </submittedName>
</protein>
<dbReference type="EMBL" id="LAZR01017752">
    <property type="protein sequence ID" value="KKL99114.1"/>
    <property type="molecule type" value="Genomic_DNA"/>
</dbReference>
<proteinExistence type="predicted"/>
<accession>A0A0F9GJW6</accession>
<comment type="caution">
    <text evidence="1">The sequence shown here is derived from an EMBL/GenBank/DDBJ whole genome shotgun (WGS) entry which is preliminary data.</text>
</comment>
<reference evidence="1" key="1">
    <citation type="journal article" date="2015" name="Nature">
        <title>Complex archaea that bridge the gap between prokaryotes and eukaryotes.</title>
        <authorList>
            <person name="Spang A."/>
            <person name="Saw J.H."/>
            <person name="Jorgensen S.L."/>
            <person name="Zaremba-Niedzwiedzka K."/>
            <person name="Martijn J."/>
            <person name="Lind A.E."/>
            <person name="van Eijk R."/>
            <person name="Schleper C."/>
            <person name="Guy L."/>
            <person name="Ettema T.J."/>
        </authorList>
    </citation>
    <scope>NUCLEOTIDE SEQUENCE</scope>
</reference>
<organism evidence="1">
    <name type="scientific">marine sediment metagenome</name>
    <dbReference type="NCBI Taxonomy" id="412755"/>
    <lineage>
        <taxon>unclassified sequences</taxon>
        <taxon>metagenomes</taxon>
        <taxon>ecological metagenomes</taxon>
    </lineage>
</organism>
<gene>
    <name evidence="1" type="ORF">LCGC14_1817650</name>
</gene>
<sequence length="47" mass="5035">MSKGVTMQKSQKLFQLIGLTAAATALVAAKDSVAPESWAADFIMLFF</sequence>